<dbReference type="EMBL" id="JARJCW010000010">
    <property type="protein sequence ID" value="KAJ7220323.1"/>
    <property type="molecule type" value="Genomic_DNA"/>
</dbReference>
<dbReference type="AlphaFoldDB" id="A0AAD6VU23"/>
<dbReference type="Proteomes" id="UP001219525">
    <property type="component" value="Unassembled WGS sequence"/>
</dbReference>
<name>A0AAD6VU23_9AGAR</name>
<sequence>CWDVAELTQIIFQKLEPYSYEPGTNHGITKHGQLLWEDPHFMDLLKCLPSHIWEISEGSFKIRSPVGPGDWEKVLTYLKQIRNFCAEYYPSSCLDASVLQSLVNSLPLMTPVLLRWTPVILVKSIPPHFAAWEHVPIIHVEIDGPAADLPPIARHCRLLSHVTFQGPYDDSTRDWVSAFLVQLTHLQTIEVICMTQDAFLHVASLDHVKTLRVRCPDMEAFAEAESVTFATHFVKVLDRAPLETIVVTSRQDSGTNNFHTLFWAIHTYCFTSHNTLTSITVELTEDFDTVSANTFPYIMSSRVTQPLLGFPNLRHVRLFFPLGFILDNEFVDTMARAWPCLESLWIEGQHTLYFPSTSNPTIMALQSFSRHCPHLRHLSLLVEATNIQMDHSSQTPRTIHTTLKSWDPLHSSIESPIQVAIFLSSLFPSLSTIYTPRSSLHELQWKEVETLVPVYAKICADERQFGMASHSSPPLSESDKL</sequence>
<comment type="caution">
    <text evidence="1">The sequence shown here is derived from an EMBL/GenBank/DDBJ whole genome shotgun (WGS) entry which is preliminary data.</text>
</comment>
<evidence type="ECO:0000313" key="2">
    <source>
        <dbReference type="Proteomes" id="UP001219525"/>
    </source>
</evidence>
<proteinExistence type="predicted"/>
<organism evidence="1 2">
    <name type="scientific">Mycena pura</name>
    <dbReference type="NCBI Taxonomy" id="153505"/>
    <lineage>
        <taxon>Eukaryota</taxon>
        <taxon>Fungi</taxon>
        <taxon>Dikarya</taxon>
        <taxon>Basidiomycota</taxon>
        <taxon>Agaricomycotina</taxon>
        <taxon>Agaricomycetes</taxon>
        <taxon>Agaricomycetidae</taxon>
        <taxon>Agaricales</taxon>
        <taxon>Marasmiineae</taxon>
        <taxon>Mycenaceae</taxon>
        <taxon>Mycena</taxon>
    </lineage>
</organism>
<dbReference type="Gene3D" id="3.80.10.10">
    <property type="entry name" value="Ribonuclease Inhibitor"/>
    <property type="match status" value="1"/>
</dbReference>
<evidence type="ECO:0008006" key="3">
    <source>
        <dbReference type="Google" id="ProtNLM"/>
    </source>
</evidence>
<keyword evidence="2" id="KW-1185">Reference proteome</keyword>
<feature type="non-terminal residue" evidence="1">
    <location>
        <position position="481"/>
    </location>
</feature>
<dbReference type="InterPro" id="IPR032675">
    <property type="entry name" value="LRR_dom_sf"/>
</dbReference>
<accession>A0AAD6VU23</accession>
<evidence type="ECO:0000313" key="1">
    <source>
        <dbReference type="EMBL" id="KAJ7220323.1"/>
    </source>
</evidence>
<gene>
    <name evidence="1" type="ORF">GGX14DRAFT_434181</name>
</gene>
<reference evidence="1" key="1">
    <citation type="submission" date="2023-03" db="EMBL/GenBank/DDBJ databases">
        <title>Massive genome expansion in bonnet fungi (Mycena s.s.) driven by repeated elements and novel gene families across ecological guilds.</title>
        <authorList>
            <consortium name="Lawrence Berkeley National Laboratory"/>
            <person name="Harder C.B."/>
            <person name="Miyauchi S."/>
            <person name="Viragh M."/>
            <person name="Kuo A."/>
            <person name="Thoen E."/>
            <person name="Andreopoulos B."/>
            <person name="Lu D."/>
            <person name="Skrede I."/>
            <person name="Drula E."/>
            <person name="Henrissat B."/>
            <person name="Morin E."/>
            <person name="Kohler A."/>
            <person name="Barry K."/>
            <person name="LaButti K."/>
            <person name="Morin E."/>
            <person name="Salamov A."/>
            <person name="Lipzen A."/>
            <person name="Mereny Z."/>
            <person name="Hegedus B."/>
            <person name="Baldrian P."/>
            <person name="Stursova M."/>
            <person name="Weitz H."/>
            <person name="Taylor A."/>
            <person name="Grigoriev I.V."/>
            <person name="Nagy L.G."/>
            <person name="Martin F."/>
            <person name="Kauserud H."/>
        </authorList>
    </citation>
    <scope>NUCLEOTIDE SEQUENCE</scope>
    <source>
        <strain evidence="1">9144</strain>
    </source>
</reference>
<protein>
    <recommendedName>
        <fullName evidence="3">F-box domain-containing protein</fullName>
    </recommendedName>
</protein>